<dbReference type="InterPro" id="IPR053158">
    <property type="entry name" value="CapK_Type1_Caps_Biosynth"/>
</dbReference>
<keyword evidence="2" id="KW-1185">Reference proteome</keyword>
<organism evidence="1 2">
    <name type="scientific">Nonomuraea pusilla</name>
    <dbReference type="NCBI Taxonomy" id="46177"/>
    <lineage>
        <taxon>Bacteria</taxon>
        <taxon>Bacillati</taxon>
        <taxon>Actinomycetota</taxon>
        <taxon>Actinomycetes</taxon>
        <taxon>Streptosporangiales</taxon>
        <taxon>Streptosporangiaceae</taxon>
        <taxon>Nonomuraea</taxon>
    </lineage>
</organism>
<dbReference type="SUPFAM" id="SSF56801">
    <property type="entry name" value="Acetyl-CoA synthetase-like"/>
    <property type="match status" value="1"/>
</dbReference>
<dbReference type="STRING" id="46177.SAMN05660976_08249"/>
<dbReference type="RefSeq" id="WP_201784415.1">
    <property type="nucleotide sequence ID" value="NZ_BBZG01000001.1"/>
</dbReference>
<protein>
    <submittedName>
        <fullName evidence="1">Phenylacetate-CoA ligase</fullName>
    </submittedName>
</protein>
<sequence>MSGLPATIPVVPVLWNLGLARARERLPPARLRAVQDRLLTRLVRHAHARVPYYRRTLPAAAVATLRGAGGLAALPVLDRATLRDLPAGELLAEGFTPGNTREAPTSGSSGVPVRLRYSERDLGYLRATYLHDLLASGLRPWDRIGYFRVGGFRRHRLERLGLARNVHVNTGLGLDEQAEAFLAGRPTFLWGFPGAIATLVDELLRRGVAYRGVHTVVFAGEATTPAAREHVLGYFGARGHEVYASVEAYTIARSCPRGSLHLRSADVVVEVLHDDGTSSLADGEGEILVTRLHAEAMPLVRYRLGDRVLIEPDDCGCGVLRTPIVRRIQGRAEDRVVTADGRALHADFLTNPRILPTEGVRRFQIVQRRPGAVEILLVPGPSAPGDLAETVRRAVAGAAHGLEVTARTVDAIDAEPNGKVRLVKTL</sequence>
<gene>
    <name evidence="1" type="ORF">SAMN05660976_08249</name>
</gene>
<dbReference type="PANTHER" id="PTHR36932">
    <property type="entry name" value="CAPSULAR POLYSACCHARIDE BIOSYNTHESIS PROTEIN"/>
    <property type="match status" value="1"/>
</dbReference>
<evidence type="ECO:0000313" key="1">
    <source>
        <dbReference type="EMBL" id="SEN75633.1"/>
    </source>
</evidence>
<reference evidence="1 2" key="1">
    <citation type="submission" date="2016-10" db="EMBL/GenBank/DDBJ databases">
        <authorList>
            <person name="de Groot N.N."/>
        </authorList>
    </citation>
    <scope>NUCLEOTIDE SEQUENCE [LARGE SCALE GENOMIC DNA]</scope>
    <source>
        <strain evidence="1 2">DSM 43357</strain>
    </source>
</reference>
<accession>A0A1H8J3W9</accession>
<name>A0A1H8J3W9_9ACTN</name>
<dbReference type="GO" id="GO:0016874">
    <property type="term" value="F:ligase activity"/>
    <property type="evidence" value="ECO:0007669"/>
    <property type="project" value="UniProtKB-KW"/>
</dbReference>
<dbReference type="Gene3D" id="3.40.50.12780">
    <property type="entry name" value="N-terminal domain of ligase-like"/>
    <property type="match status" value="1"/>
</dbReference>
<dbReference type="AlphaFoldDB" id="A0A1H8J3W9"/>
<dbReference type="InterPro" id="IPR042099">
    <property type="entry name" value="ANL_N_sf"/>
</dbReference>
<keyword evidence="1" id="KW-0436">Ligase</keyword>
<dbReference type="Proteomes" id="UP000198953">
    <property type="component" value="Unassembled WGS sequence"/>
</dbReference>
<proteinExistence type="predicted"/>
<dbReference type="PANTHER" id="PTHR36932:SF1">
    <property type="entry name" value="CAPSULAR POLYSACCHARIDE BIOSYNTHESIS PROTEIN"/>
    <property type="match status" value="1"/>
</dbReference>
<dbReference type="EMBL" id="FOBF01000035">
    <property type="protein sequence ID" value="SEN75633.1"/>
    <property type="molecule type" value="Genomic_DNA"/>
</dbReference>
<evidence type="ECO:0000313" key="2">
    <source>
        <dbReference type="Proteomes" id="UP000198953"/>
    </source>
</evidence>